<evidence type="ECO:0000313" key="1">
    <source>
        <dbReference type="EMBL" id="MBC8547489.1"/>
    </source>
</evidence>
<gene>
    <name evidence="1" type="ORF">H8711_11190</name>
</gene>
<evidence type="ECO:0000313" key="2">
    <source>
        <dbReference type="Proteomes" id="UP000653127"/>
    </source>
</evidence>
<sequence>MPTIFRTGGGGVPQWNVYTGLTAPPVKENGLWVALDINIHNVNLVFGTSRPENPADRTLYIAYTSKDNMPLAKPLRNVDEISYHIVSAVWYTTAGGWTGVDLYVVKDGAWELHNKGEYFLYVKSGENSISKITEAGDTVWTTTLQNTYTETESGITDVAVDTINGCLYVLTGIYNVQDAPQSRFRVSKLALESGDIIAAFPSTSSWHTVDSKIRTLANVFVTPNRESIVVTTQGDYGEGYGATYKISSDMANLEKSSSKFGYFGASPGLRSNGKMRSIGYLNSARYLVETDIEVWGSNRLATADKSDPICLTLSTGESIYFSGRMSNSAINVYLNSGSTCENAVSDIISDVSSLNVTAACELPDGSVVLALSASTFKGLWFASLDKVTGTLNEIKKISYSASVYEIVATPAGTLYFASDSTVYHVNNDDTIVAVAQTSGVNIQYYNKALLACDPCDRLTFPEYFS</sequence>
<dbReference type="Proteomes" id="UP000653127">
    <property type="component" value="Unassembled WGS sequence"/>
</dbReference>
<accession>A0A926I4J9</accession>
<organism evidence="1 2">
    <name type="scientific">Ligaoa zhengdingensis</name>
    <dbReference type="NCBI Taxonomy" id="2763658"/>
    <lineage>
        <taxon>Bacteria</taxon>
        <taxon>Bacillati</taxon>
        <taxon>Bacillota</taxon>
        <taxon>Clostridia</taxon>
        <taxon>Eubacteriales</taxon>
        <taxon>Oscillospiraceae</taxon>
        <taxon>Ligaoa</taxon>
    </lineage>
</organism>
<dbReference type="AlphaFoldDB" id="A0A926I4J9"/>
<reference evidence="1" key="1">
    <citation type="submission" date="2020-08" db="EMBL/GenBank/DDBJ databases">
        <title>Genome public.</title>
        <authorList>
            <person name="Liu C."/>
            <person name="Sun Q."/>
        </authorList>
    </citation>
    <scope>NUCLEOTIDE SEQUENCE</scope>
    <source>
        <strain evidence="1">NSJ-31</strain>
    </source>
</reference>
<keyword evidence="2" id="KW-1185">Reference proteome</keyword>
<dbReference type="RefSeq" id="WP_249283531.1">
    <property type="nucleotide sequence ID" value="NZ_JACRST010000022.1"/>
</dbReference>
<dbReference type="EMBL" id="JACRST010000022">
    <property type="protein sequence ID" value="MBC8547489.1"/>
    <property type="molecule type" value="Genomic_DNA"/>
</dbReference>
<proteinExistence type="predicted"/>
<comment type="caution">
    <text evidence="1">The sequence shown here is derived from an EMBL/GenBank/DDBJ whole genome shotgun (WGS) entry which is preliminary data.</text>
</comment>
<name>A0A926I4J9_9FIRM</name>
<dbReference type="SUPFAM" id="SSF101898">
    <property type="entry name" value="NHL repeat"/>
    <property type="match status" value="1"/>
</dbReference>
<protein>
    <submittedName>
        <fullName evidence="1">Uncharacterized protein</fullName>
    </submittedName>
</protein>